<keyword evidence="3" id="KW-1185">Reference proteome</keyword>
<protein>
    <submittedName>
        <fullName evidence="2">BON domain-containing protein</fullName>
    </submittedName>
</protein>
<dbReference type="SMART" id="SM00749">
    <property type="entry name" value="BON"/>
    <property type="match status" value="3"/>
</dbReference>
<evidence type="ECO:0000313" key="3">
    <source>
        <dbReference type="Proteomes" id="UP001323798"/>
    </source>
</evidence>
<evidence type="ECO:0000313" key="2">
    <source>
        <dbReference type="EMBL" id="WPR88280.1"/>
    </source>
</evidence>
<organism evidence="2 3">
    <name type="scientific">Microbacterium rhizosphaerae</name>
    <dbReference type="NCBI Taxonomy" id="1678237"/>
    <lineage>
        <taxon>Bacteria</taxon>
        <taxon>Bacillati</taxon>
        <taxon>Actinomycetota</taxon>
        <taxon>Actinomycetes</taxon>
        <taxon>Micrococcales</taxon>
        <taxon>Microbacteriaceae</taxon>
        <taxon>Microbacterium</taxon>
    </lineage>
</organism>
<reference evidence="2 3" key="1">
    <citation type="submission" date="2023-11" db="EMBL/GenBank/DDBJ databases">
        <title>Genome sequence of Microbacterium rhizosphaerae KACC 19337.</title>
        <authorList>
            <person name="Choi H."/>
            <person name="Kim S."/>
            <person name="Kim Y."/>
            <person name="Kwon S.-W."/>
            <person name="Heo J."/>
        </authorList>
    </citation>
    <scope>NUCLEOTIDE SEQUENCE [LARGE SCALE GENOMIC DNA]</scope>
    <source>
        <strain evidence="2 3">KACC 19337</strain>
    </source>
</reference>
<dbReference type="PANTHER" id="PTHR34606:SF15">
    <property type="entry name" value="BON DOMAIN-CONTAINING PROTEIN"/>
    <property type="match status" value="1"/>
</dbReference>
<sequence>MATATDRDLDVQTLVRAELMWTPDVDAAGIGVEVKDGAVTLSGDVDTLAEKLAAEKAAFRVRGVRALVNGLEVRPKTSWWVGETDVAQEVDHALRAASNVPETVKATIAGHAVTLIGEVSREFQRRAAEHAVRNLRGVFSLTNLITLAERPSAPDTEKRIREAIARNAQLDADSIHVAVDGNVVRLTGTVKSWAERHQAAEAAWASPHVTEVRNDIYIVA</sequence>
<gene>
    <name evidence="2" type="ORF">SM116_10850</name>
</gene>
<dbReference type="PROSITE" id="PS50914">
    <property type="entry name" value="BON"/>
    <property type="match status" value="3"/>
</dbReference>
<dbReference type="PANTHER" id="PTHR34606">
    <property type="entry name" value="BON DOMAIN-CONTAINING PROTEIN"/>
    <property type="match status" value="1"/>
</dbReference>
<dbReference type="InterPro" id="IPR051686">
    <property type="entry name" value="Lipoprotein_DolP"/>
</dbReference>
<dbReference type="Gene3D" id="3.30.1340.30">
    <property type="match status" value="3"/>
</dbReference>
<name>A0ABZ0SJE1_9MICO</name>
<accession>A0ABZ0SJE1</accession>
<dbReference type="RefSeq" id="WP_320941000.1">
    <property type="nucleotide sequence ID" value="NZ_BAABEU010000010.1"/>
</dbReference>
<dbReference type="Proteomes" id="UP001323798">
    <property type="component" value="Chromosome"/>
</dbReference>
<dbReference type="Pfam" id="PF04972">
    <property type="entry name" value="BON"/>
    <property type="match status" value="3"/>
</dbReference>
<dbReference type="InterPro" id="IPR014004">
    <property type="entry name" value="Transpt-assoc_nodulatn_dom_bac"/>
</dbReference>
<feature type="domain" description="BON" evidence="1">
    <location>
        <begin position="7"/>
        <end position="75"/>
    </location>
</feature>
<dbReference type="EMBL" id="CP139368">
    <property type="protein sequence ID" value="WPR88280.1"/>
    <property type="molecule type" value="Genomic_DNA"/>
</dbReference>
<dbReference type="InterPro" id="IPR007055">
    <property type="entry name" value="BON_dom"/>
</dbReference>
<feature type="domain" description="BON" evidence="1">
    <location>
        <begin position="152"/>
        <end position="220"/>
    </location>
</feature>
<evidence type="ECO:0000259" key="1">
    <source>
        <dbReference type="PROSITE" id="PS50914"/>
    </source>
</evidence>
<feature type="domain" description="BON" evidence="1">
    <location>
        <begin position="82"/>
        <end position="149"/>
    </location>
</feature>
<proteinExistence type="predicted"/>